<keyword evidence="2" id="KW-1185">Reference proteome</keyword>
<accession>A0A2J6QID2</accession>
<dbReference type="AlphaFoldDB" id="A0A2J6QID2"/>
<dbReference type="Proteomes" id="UP000235672">
    <property type="component" value="Unassembled WGS sequence"/>
</dbReference>
<evidence type="ECO:0008006" key="3">
    <source>
        <dbReference type="Google" id="ProtNLM"/>
    </source>
</evidence>
<dbReference type="OrthoDB" id="3759773at2759"/>
<proteinExistence type="predicted"/>
<organism evidence="1 2">
    <name type="scientific">Hyaloscypha hepaticicola</name>
    <dbReference type="NCBI Taxonomy" id="2082293"/>
    <lineage>
        <taxon>Eukaryota</taxon>
        <taxon>Fungi</taxon>
        <taxon>Dikarya</taxon>
        <taxon>Ascomycota</taxon>
        <taxon>Pezizomycotina</taxon>
        <taxon>Leotiomycetes</taxon>
        <taxon>Helotiales</taxon>
        <taxon>Hyaloscyphaceae</taxon>
        <taxon>Hyaloscypha</taxon>
    </lineage>
</organism>
<reference evidence="1 2" key="1">
    <citation type="submission" date="2016-05" db="EMBL/GenBank/DDBJ databases">
        <title>A degradative enzymes factory behind the ericoid mycorrhizal symbiosis.</title>
        <authorList>
            <consortium name="DOE Joint Genome Institute"/>
            <person name="Martino E."/>
            <person name="Morin E."/>
            <person name="Grelet G."/>
            <person name="Kuo A."/>
            <person name="Kohler A."/>
            <person name="Daghino S."/>
            <person name="Barry K."/>
            <person name="Choi C."/>
            <person name="Cichocki N."/>
            <person name="Clum A."/>
            <person name="Copeland A."/>
            <person name="Hainaut M."/>
            <person name="Haridas S."/>
            <person name="Labutti K."/>
            <person name="Lindquist E."/>
            <person name="Lipzen A."/>
            <person name="Khouja H.-R."/>
            <person name="Murat C."/>
            <person name="Ohm R."/>
            <person name="Olson A."/>
            <person name="Spatafora J."/>
            <person name="Veneault-Fourrey C."/>
            <person name="Henrissat B."/>
            <person name="Grigoriev I."/>
            <person name="Martin F."/>
            <person name="Perotto S."/>
        </authorList>
    </citation>
    <scope>NUCLEOTIDE SEQUENCE [LARGE SCALE GENOMIC DNA]</scope>
    <source>
        <strain evidence="1 2">UAMH 7357</strain>
    </source>
</reference>
<dbReference type="STRING" id="1745343.A0A2J6QID2"/>
<sequence>MDIVDRALKVAAEKIWHPPTTELDSLYQRLKILASLQVVLREEEWELIRASLPLENVAIAGDELELIQADREQKFEVLKRLQQAIELIKSDTRIAIDDVSRPTLRPLKLLDMPDEILIKIIEYVKGWTGNTAPLYELGNMGEDVKNLRLTCRRFCSTSSHLLLQFLRVKLNPPSLSKFEEISRHPIISKWIRCVCVALSFYDATLAQDIGAFALYSSQRLREATEMTERLLAHSADLRIPMEKVAEGLRNAWDIVDIWEKQEILRKDEYFIKAVAAAFARMPIVETLEIYDFDIEGSWRTYSRSLIDQVSDKEDLVALTASVQRLKQFKLRSQEVRPRTFWPPVPEAEVEHVKTFLRALLDTPSLEDLSLDFTLL</sequence>
<name>A0A2J6QID2_9HELO</name>
<evidence type="ECO:0000313" key="2">
    <source>
        <dbReference type="Proteomes" id="UP000235672"/>
    </source>
</evidence>
<gene>
    <name evidence="1" type="ORF">NA56DRAFT_685832</name>
</gene>
<evidence type="ECO:0000313" key="1">
    <source>
        <dbReference type="EMBL" id="PMD26018.1"/>
    </source>
</evidence>
<dbReference type="EMBL" id="KZ613469">
    <property type="protein sequence ID" value="PMD26018.1"/>
    <property type="molecule type" value="Genomic_DNA"/>
</dbReference>
<protein>
    <recommendedName>
        <fullName evidence="3">F-box domain-containing protein</fullName>
    </recommendedName>
</protein>